<feature type="compositionally biased region" description="Low complexity" evidence="6">
    <location>
        <begin position="1918"/>
        <end position="1936"/>
    </location>
</feature>
<feature type="region of interest" description="Disordered" evidence="6">
    <location>
        <begin position="906"/>
        <end position="925"/>
    </location>
</feature>
<feature type="region of interest" description="Disordered" evidence="6">
    <location>
        <begin position="1"/>
        <end position="167"/>
    </location>
</feature>
<feature type="compositionally biased region" description="Polar residues" evidence="6">
    <location>
        <begin position="1644"/>
        <end position="1668"/>
    </location>
</feature>
<feature type="compositionally biased region" description="Polar residues" evidence="6">
    <location>
        <begin position="2081"/>
        <end position="2130"/>
    </location>
</feature>
<feature type="compositionally biased region" description="Polar residues" evidence="6">
    <location>
        <begin position="2436"/>
        <end position="2449"/>
    </location>
</feature>
<feature type="compositionally biased region" description="Low complexity" evidence="6">
    <location>
        <begin position="1300"/>
        <end position="1313"/>
    </location>
</feature>
<feature type="compositionally biased region" description="Low complexity" evidence="6">
    <location>
        <begin position="871"/>
        <end position="881"/>
    </location>
</feature>
<feature type="compositionally biased region" description="Polar residues" evidence="6">
    <location>
        <begin position="1168"/>
        <end position="1177"/>
    </location>
</feature>
<feature type="compositionally biased region" description="Low complexity" evidence="6">
    <location>
        <begin position="1698"/>
        <end position="1717"/>
    </location>
</feature>
<feature type="compositionally biased region" description="Low complexity" evidence="6">
    <location>
        <begin position="1956"/>
        <end position="1975"/>
    </location>
</feature>
<feature type="compositionally biased region" description="Low complexity" evidence="6">
    <location>
        <begin position="232"/>
        <end position="244"/>
    </location>
</feature>
<evidence type="ECO:0000256" key="5">
    <source>
        <dbReference type="ARBA" id="ARBA00023088"/>
    </source>
</evidence>
<dbReference type="Pfam" id="PF00746">
    <property type="entry name" value="Gram_pos_anchor"/>
    <property type="match status" value="1"/>
</dbReference>
<dbReference type="NCBIfam" id="NF033510">
    <property type="entry name" value="Ca_tandemer"/>
    <property type="match status" value="9"/>
</dbReference>
<keyword evidence="3" id="KW-0964">Secreted</keyword>
<evidence type="ECO:0000313" key="9">
    <source>
        <dbReference type="Proteomes" id="UP000595942"/>
    </source>
</evidence>
<feature type="region of interest" description="Disordered" evidence="6">
    <location>
        <begin position="766"/>
        <end position="792"/>
    </location>
</feature>
<dbReference type="NCBIfam" id="TIGR01167">
    <property type="entry name" value="LPXTG_anchor"/>
    <property type="match status" value="1"/>
</dbReference>
<feature type="compositionally biased region" description="Low complexity" evidence="6">
    <location>
        <begin position="2004"/>
        <end position="2046"/>
    </location>
</feature>
<organism evidence="8 9">
    <name type="scientific">Staphylococcus condimenti</name>
    <dbReference type="NCBI Taxonomy" id="70255"/>
    <lineage>
        <taxon>Bacteria</taxon>
        <taxon>Bacillati</taxon>
        <taxon>Bacillota</taxon>
        <taxon>Bacilli</taxon>
        <taxon>Bacillales</taxon>
        <taxon>Staphylococcaceae</taxon>
        <taxon>Staphylococcus</taxon>
    </lineage>
</organism>
<dbReference type="RefSeq" id="WP_052766741.1">
    <property type="nucleotide sequence ID" value="NZ_CP015114.1"/>
</dbReference>
<feature type="region of interest" description="Disordered" evidence="6">
    <location>
        <begin position="1159"/>
        <end position="1180"/>
    </location>
</feature>
<sequence>MKDSNSTSETNQKEDSTVNKEDASTPDSGTNQVKQETQNTPQQETAKQVDQPQSVPQTDQSKATDTQTAESQQVNLQTKQTTTNTKEAAAESNITKPTEQPTGQTLQNTEPQSKSDQTSLPQPESNIENSNTPQTQTLEAVDNTSSNTVNPDSVSTDGTASTNADAGGLANNQQVQKLADEAGVQATDSPEVAMAKMLQQSSNNKDANTIQATAPQGATTRRMMRAMVTPESTTSNTNTNSTSSQPTGNAAAQVQTFSSPAQANTTPIVADALADGYIKSTTDATNAAHTLSGRAWVVDHGTPATMSNGLTPVPEGTNVYMQWIDTDGAVSPVYTAKTTNKLGSSDGSQVGPGAYAFDLRQGWTDLNGKTHTYSAIGSQDYRLWINDYQTENGNTATMLRQAGGFFPGSYVGSATSSNLGQFPLAGTNMQRTGIYMAVKPTSGYMTKPDAEQIHDTLGPINAPSVNLAAKNSVSGNVWLETGAGDQANSGTGPNKNLALGDKVAAGYRVVMSSLTKDGAKDYDAKVNSLPQDQRSAAAKSLLEAHPEYISATVYGETDANGNYTLRFPAGTLDTSHMYGYVEDPNGNIVNTYSSFTSPQFQAPNNNLSWTPQTSPAQNLVANPMWYNVNFAVVPTSNVTIDVLNYNATTTPAAPGSNVSIALPGTTLSPLPTHIEWRDSTGKVISKTADFTTIDEGEALGGFKVPTDAKAGSIYTAYLVSGGNDVSADSFIVQTYNKAYDPTATPVNNQYNTPTTSDQVTGSVTIPNYPADQPAPKITVNDSSLLPDGKTPGTVNVPVTVTYPDGTTDTVNVPVTTAEPQNNSYEPTTYPVNNPNGTPTTEDQVKDNVTVPNYPTDGPQPQVTVDDPSSLPDGTTPGTVKVPVTVTYPDGTTDHVDVDVTTGATDAAQYNPTADPVNNNFGTPTTAEDVTKNVKVPDYPTDAAQQPTITVEDPSTLPDGTTPGTTDVSVIVTYPDGTIDHITVPVTTGNPQADTYTPETKDITNPSGTPTTENQIKDNVTVPNYPADGPQPTITIDEGTVLPDGNTPGTVEVPVTITYPDGSKDQATVNVTTTPVTALQYEPTAEPITKPHGTPTTAEDVISNVSVPDYPTDGPQPTITIDEGTTLPDGNTTGTENIPVTVTYPDGSIDKVVVPVTTQPSTAEEYDPTTGTITHNFGTPTTENEVVNSVTVPGYPTDGEQPVVTVDDPSNLPDGQTTGSVKVPVTVTYPDGSKDQIEVTVNTGDSQAVRYDPESKPMNNPYGDPVTENQVTDNVTVPNYPSTADQQPTVTVDDPSSLPDGNTPGTTNVPVTVTYPDGTTDHTTVEVTIGEKNSDTYDPTANPINNKYGTPTTADQVIGNVSVPDYPTEGPQPVITVDDPTNLPNGQTTGTAEVPVTVTYPDGTTDHINVQVNTGDSDAANYNPVTQPVDNPYGTPTIPDQVIKNVTVPNYPADAEPPVVSVDNPENLPNGTTTGTVEVPVTVTYPDGTTDHTTVTVNTGDSLATTNEPTALPVTHQFGDPTSTDEVINNVSVPNYPEGQTPPTITIDEGTVLPNGTVPGTTEVPVTVTYPDGSTDHITVPVTTQPAAPVVNPVEAGSTEVTGTGYPEGTVTVTLPDGTTETATVDPSGNWKVETDNPLKDSDVVNATQTVGTTNDGQPNTSPVGTTTVEDTKAPSAPPINPIESGSTEVTGTGEPGSTVTVTFPDGTTGTGTVDNDGNWTVDVPEGTTLNNGDKVTANETDKAGNTSTDTTAKVTDTTAPDAPPINPVEAGSTEVTGTGTPGDTVTVTFPDGTTDTVKVDEDGNWTVPVPEGTTLNNGDKVKANETDEAGNTSPTNASTVTDTQAPDAPVINPVEAGSTEVTGTGEPDSTVTVTFPDGTTGTGTVDNDGNWSVPVPEGTTLNNGDEVTANETDEAGNTSTDTTATVTDTQAPDTPVINPVEAGSTEVTGTGEPDSTVTVTFPDGTTGTGTVDNDGNWTVPVPEGKTLNNGDEVTANETDKAGNTSTDTTATVTDTQAPDAPVINPVNTGDNTVTGTGEPGGTVTVTFPDGSTATSTVGDDGTWTADIPEGTTLKEGDVVTATETDGAGNTSQETSTTVTGNTQPDNPDNTESPGETDNPGQPDNSNQPDTQAPDAPIINPANPGDKTVIGTGESGSTVTVTFPDGTTGTGTVDNDGNWSVDVPENTTLKDGDVVTATETDGAGNTSQETSTTVTGNTQPDNPDNTESPGEPDNPGQPDNPNQPDTQAPDAPIINPANPGDNAVTGTGEPGDTVTVTFPDGSTATSTVGDDGTWTADVPENTTLKDGDVVTATETDGAGNTSKVTSVTVSNEGQPAESSDYTPSESDQTPNQPVATPDAPVVNPVPEHAATVTGTATPGNKVEVTLPNGTVQTTEVNQNGQWTISVPTASETLEDGAVVTAAEISSVGNTSQVVRTEVNHGSSTEASQKGNGEKALPETGETDNVPTASLFGTLFAVLGSIFLFWRRRKEEDEEQ</sequence>
<keyword evidence="9" id="KW-1185">Reference proteome</keyword>
<evidence type="ECO:0000259" key="7">
    <source>
        <dbReference type="PROSITE" id="PS50847"/>
    </source>
</evidence>
<feature type="compositionally biased region" description="Polar residues" evidence="6">
    <location>
        <begin position="816"/>
        <end position="841"/>
    </location>
</feature>
<evidence type="ECO:0000256" key="3">
    <source>
        <dbReference type="ARBA" id="ARBA00022525"/>
    </source>
</evidence>
<feature type="region of interest" description="Disordered" evidence="6">
    <location>
        <begin position="1278"/>
        <end position="1320"/>
    </location>
</feature>
<dbReference type="KEGG" id="scv:A4G25_10145"/>
<evidence type="ECO:0000256" key="2">
    <source>
        <dbReference type="ARBA" id="ARBA00022512"/>
    </source>
</evidence>
<reference evidence="8 9" key="1">
    <citation type="submission" date="2021-01" db="EMBL/GenBank/DDBJ databases">
        <title>FDA dAtabase for Regulatory Grade micrObial Sequences (FDA-ARGOS): Supporting development and validation of Infectious Disease Dx tests.</title>
        <authorList>
            <person name="Sproer C."/>
            <person name="Gronow S."/>
            <person name="Severitt S."/>
            <person name="Schroder I."/>
            <person name="Tallon L."/>
            <person name="Sadzewicz L."/>
            <person name="Zhao X."/>
            <person name="Boylan J."/>
            <person name="Ott S."/>
            <person name="Bowen H."/>
            <person name="Vavikolanu K."/>
            <person name="Mehta A."/>
            <person name="Aluvathingal J."/>
            <person name="Nadendla S."/>
            <person name="Lowell S."/>
            <person name="Myers T."/>
            <person name="Yan Y."/>
            <person name="Sichtig H."/>
        </authorList>
    </citation>
    <scope>NUCLEOTIDE SEQUENCE [LARGE SCALE GENOMIC DNA]</scope>
    <source>
        <strain evidence="8 9">FDAARGOS_1148</strain>
    </source>
</reference>
<feature type="domain" description="Gram-positive cocci surface proteins LPxTG" evidence="7">
    <location>
        <begin position="2455"/>
        <end position="2494"/>
    </location>
</feature>
<feature type="compositionally biased region" description="Polar residues" evidence="6">
    <location>
        <begin position="1610"/>
        <end position="1626"/>
    </location>
</feature>
<evidence type="ECO:0000313" key="8">
    <source>
        <dbReference type="EMBL" id="QQS81933.1"/>
    </source>
</evidence>
<dbReference type="InterPro" id="IPR013783">
    <property type="entry name" value="Ig-like_fold"/>
</dbReference>
<feature type="region of interest" description="Disordered" evidence="6">
    <location>
        <begin position="1596"/>
        <end position="2361"/>
    </location>
</feature>
<proteinExistence type="predicted"/>
<dbReference type="Pfam" id="PF17936">
    <property type="entry name" value="Big_6"/>
    <property type="match status" value="9"/>
</dbReference>
<feature type="compositionally biased region" description="Low complexity" evidence="6">
    <location>
        <begin position="2132"/>
        <end position="2176"/>
    </location>
</feature>
<feature type="compositionally biased region" description="Low complexity" evidence="6">
    <location>
        <begin position="1746"/>
        <end position="1760"/>
    </location>
</feature>
<dbReference type="InterPro" id="IPR041498">
    <property type="entry name" value="Big_6"/>
</dbReference>
<protein>
    <submittedName>
        <fullName evidence="8">LPXTG cell wall anchor domain-containing protein</fullName>
    </submittedName>
</protein>
<feature type="region of interest" description="Disordered" evidence="6">
    <location>
        <begin position="1454"/>
        <end position="1477"/>
    </location>
</feature>
<feature type="compositionally biased region" description="Polar residues" evidence="6">
    <location>
        <begin position="1278"/>
        <end position="1289"/>
    </location>
</feature>
<feature type="compositionally biased region" description="Low complexity" evidence="6">
    <location>
        <begin position="72"/>
        <end position="86"/>
    </location>
</feature>
<dbReference type="InterPro" id="IPR019931">
    <property type="entry name" value="LPXTG_anchor"/>
</dbReference>
<feature type="compositionally biased region" description="Polar residues" evidence="6">
    <location>
        <begin position="2196"/>
        <end position="2227"/>
    </location>
</feature>
<feature type="compositionally biased region" description="Low complexity" evidence="6">
    <location>
        <begin position="1870"/>
        <end position="1889"/>
    </location>
</feature>
<comment type="subcellular location">
    <subcellularLocation>
        <location evidence="1">Secreted</location>
        <location evidence="1">Cell wall</location>
        <topology evidence="1">Peptidoglycan-anchor</topology>
    </subcellularLocation>
</comment>
<keyword evidence="5" id="KW-0572">Peptidoglycan-anchor</keyword>
<feature type="compositionally biased region" description="Low complexity" evidence="6">
    <location>
        <begin position="2232"/>
        <end position="2258"/>
    </location>
</feature>
<feature type="compositionally biased region" description="Polar residues" evidence="6">
    <location>
        <begin position="25"/>
        <end position="71"/>
    </location>
</feature>
<feature type="compositionally biased region" description="Polar residues" evidence="6">
    <location>
        <begin position="1"/>
        <end position="10"/>
    </location>
</feature>
<feature type="compositionally biased region" description="Polar residues" evidence="6">
    <location>
        <begin position="200"/>
        <end position="219"/>
    </location>
</feature>
<dbReference type="Gene3D" id="2.60.40.10">
    <property type="entry name" value="Immunoglobulins"/>
    <property type="match status" value="8"/>
</dbReference>
<keyword evidence="2" id="KW-0134">Cell wall</keyword>
<evidence type="ECO:0000256" key="6">
    <source>
        <dbReference type="SAM" id="MobiDB-lite"/>
    </source>
</evidence>
<feature type="region of interest" description="Disordered" evidence="6">
    <location>
        <begin position="1500"/>
        <end position="1521"/>
    </location>
</feature>
<feature type="compositionally biased region" description="Polar residues" evidence="6">
    <location>
        <begin position="984"/>
        <end position="1021"/>
    </location>
</feature>
<feature type="compositionally biased region" description="Polar residues" evidence="6">
    <location>
        <begin position="245"/>
        <end position="256"/>
    </location>
</feature>
<dbReference type="Proteomes" id="UP000595942">
    <property type="component" value="Chromosome"/>
</dbReference>
<feature type="region of interest" description="Disordered" evidence="6">
    <location>
        <begin position="200"/>
        <end position="256"/>
    </location>
</feature>
<feature type="compositionally biased region" description="Polar residues" evidence="6">
    <location>
        <begin position="1829"/>
        <end position="1844"/>
    </location>
</feature>
<feature type="compositionally biased region" description="Polar residues" evidence="6">
    <location>
        <begin position="92"/>
        <end position="167"/>
    </location>
</feature>
<feature type="compositionally biased region" description="Basic and acidic residues" evidence="6">
    <location>
        <begin position="11"/>
        <end position="23"/>
    </location>
</feature>
<name>A0AB37GY56_9STAP</name>
<keyword evidence="4" id="KW-0732">Signal</keyword>
<dbReference type="Gene3D" id="2.60.40.1180">
    <property type="entry name" value="Golgi alpha-mannosidase II"/>
    <property type="match status" value="1"/>
</dbReference>
<dbReference type="GeneID" id="93725711"/>
<feature type="compositionally biased region" description="Low complexity" evidence="6">
    <location>
        <begin position="1773"/>
        <end position="1788"/>
    </location>
</feature>
<dbReference type="EMBL" id="CP068073">
    <property type="protein sequence ID" value="QQS81933.1"/>
    <property type="molecule type" value="Genomic_DNA"/>
</dbReference>
<dbReference type="InterPro" id="IPR059115">
    <property type="entry name" value="Rib"/>
</dbReference>
<feature type="region of interest" description="Disordered" evidence="6">
    <location>
        <begin position="982"/>
        <end position="1030"/>
    </location>
</feature>
<dbReference type="Pfam" id="PF08428">
    <property type="entry name" value="Rib"/>
    <property type="match status" value="10"/>
</dbReference>
<feature type="compositionally biased region" description="Polar residues" evidence="6">
    <location>
        <begin position="909"/>
        <end position="925"/>
    </location>
</feature>
<feature type="compositionally biased region" description="Basic and acidic residues" evidence="6">
    <location>
        <begin position="1632"/>
        <end position="1642"/>
    </location>
</feature>
<feature type="compositionally biased region" description="Polar residues" evidence="6">
    <location>
        <begin position="2273"/>
        <end position="2287"/>
    </location>
</feature>
<feature type="compositionally biased region" description="Polar residues" evidence="6">
    <location>
        <begin position="2311"/>
        <end position="2353"/>
    </location>
</feature>
<evidence type="ECO:0000256" key="4">
    <source>
        <dbReference type="ARBA" id="ARBA00022729"/>
    </source>
</evidence>
<dbReference type="PROSITE" id="PS50847">
    <property type="entry name" value="GRAM_POS_ANCHORING"/>
    <property type="match status" value="1"/>
</dbReference>
<gene>
    <name evidence="8" type="ORF">I6J05_08350</name>
</gene>
<feature type="region of interest" description="Disordered" evidence="6">
    <location>
        <begin position="816"/>
        <end position="881"/>
    </location>
</feature>
<feature type="region of interest" description="Disordered" evidence="6">
    <location>
        <begin position="2436"/>
        <end position="2463"/>
    </location>
</feature>
<dbReference type="InterPro" id="IPR013780">
    <property type="entry name" value="Glyco_hydro_b"/>
</dbReference>
<accession>A0AB37GY56</accession>
<evidence type="ECO:0000256" key="1">
    <source>
        <dbReference type="ARBA" id="ARBA00004168"/>
    </source>
</evidence>